<feature type="region of interest" description="Disordered" evidence="1">
    <location>
        <begin position="716"/>
        <end position="754"/>
    </location>
</feature>
<dbReference type="OMA" id="PHATACI"/>
<proteinExistence type="predicted"/>
<organism evidence="2 3">
    <name type="scientific">Saprolegnia parasitica (strain CBS 223.65)</name>
    <dbReference type="NCBI Taxonomy" id="695850"/>
    <lineage>
        <taxon>Eukaryota</taxon>
        <taxon>Sar</taxon>
        <taxon>Stramenopiles</taxon>
        <taxon>Oomycota</taxon>
        <taxon>Saprolegniomycetes</taxon>
        <taxon>Saprolegniales</taxon>
        <taxon>Saprolegniaceae</taxon>
        <taxon>Saprolegnia</taxon>
    </lineage>
</organism>
<evidence type="ECO:0000313" key="3">
    <source>
        <dbReference type="Proteomes" id="UP000030745"/>
    </source>
</evidence>
<dbReference type="VEuPathDB" id="FungiDB:SPRG_01767"/>
<dbReference type="RefSeq" id="XP_012195523.1">
    <property type="nucleotide sequence ID" value="XM_012340133.1"/>
</dbReference>
<evidence type="ECO:0000256" key="1">
    <source>
        <dbReference type="SAM" id="MobiDB-lite"/>
    </source>
</evidence>
<reference evidence="2 3" key="1">
    <citation type="journal article" date="2013" name="PLoS Genet.">
        <title>Distinctive expansion of potential virulence genes in the genome of the oomycete fish pathogen Saprolegnia parasitica.</title>
        <authorList>
            <person name="Jiang R.H."/>
            <person name="de Bruijn I."/>
            <person name="Haas B.J."/>
            <person name="Belmonte R."/>
            <person name="Lobach L."/>
            <person name="Christie J."/>
            <person name="van den Ackerveken G."/>
            <person name="Bottin A."/>
            <person name="Bulone V."/>
            <person name="Diaz-Moreno S.M."/>
            <person name="Dumas B."/>
            <person name="Fan L."/>
            <person name="Gaulin E."/>
            <person name="Govers F."/>
            <person name="Grenville-Briggs L.J."/>
            <person name="Horner N.R."/>
            <person name="Levin J.Z."/>
            <person name="Mammella M."/>
            <person name="Meijer H.J."/>
            <person name="Morris P."/>
            <person name="Nusbaum C."/>
            <person name="Oome S."/>
            <person name="Phillips A.J."/>
            <person name="van Rooyen D."/>
            <person name="Rzeszutek E."/>
            <person name="Saraiva M."/>
            <person name="Secombes C.J."/>
            <person name="Seidl M.F."/>
            <person name="Snel B."/>
            <person name="Stassen J.H."/>
            <person name="Sykes S."/>
            <person name="Tripathy S."/>
            <person name="van den Berg H."/>
            <person name="Vega-Arreguin J.C."/>
            <person name="Wawra S."/>
            <person name="Young S.K."/>
            <person name="Zeng Q."/>
            <person name="Dieguez-Uribeondo J."/>
            <person name="Russ C."/>
            <person name="Tyler B.M."/>
            <person name="van West P."/>
        </authorList>
    </citation>
    <scope>NUCLEOTIDE SEQUENCE [LARGE SCALE GENOMIC DNA]</scope>
    <source>
        <strain evidence="2 3">CBS 223.65</strain>
    </source>
</reference>
<dbReference type="EMBL" id="KK583192">
    <property type="protein sequence ID" value="KDO33887.1"/>
    <property type="molecule type" value="Genomic_DNA"/>
</dbReference>
<dbReference type="AlphaFoldDB" id="A0A067D4E0"/>
<feature type="compositionally biased region" description="Basic and acidic residues" evidence="1">
    <location>
        <begin position="717"/>
        <end position="727"/>
    </location>
</feature>
<evidence type="ECO:0000313" key="2">
    <source>
        <dbReference type="EMBL" id="KDO33887.1"/>
    </source>
</evidence>
<name>A0A067D4E0_SAPPC</name>
<dbReference type="Proteomes" id="UP000030745">
    <property type="component" value="Unassembled WGS sequence"/>
</dbReference>
<sequence>MTSEADGVPWAPRAYAMAIDADRKVVLYVDGKSIELPVSDVVTAALVARHGTNTIPAKNIRTVFVGGLPRRLVKDRLVPEGPYTVQLSHLALDAIGSAQSLEPMDAPPRGFFGRLFVCLPSRYEGGGIAGLLAVYASTPVTVSPITRGVRAVLIFNLVYRDPLVHSRCGPPTEAEAVAAWIPASAFKFTASFYGSLLTQPSTSLAFDELCAADIRFVAAVAASKKFDIGLARYMPSGLVAYAPWPACRVPQGVVLGASRINISLLLGKRHSACFVMWEKRSRFDVIDFDGAVAALEAAENDTDADLWGYSSFEALVEGCLTWYSVQSCSSTVMQRLTALLSRLGSVHLVDVLLNRFRRPSPTSIAGIAPWMQQQLERYGWIKLLKALKILLDDALKTESLALLASLAGVSAAPMCQPLSAPFALECFRCLLATLCKSLARWHWTVSDRVEYLSWVMLLDAHVDQASNLDDGRWLSGRLPLSVIETIETFVGAPTTMDRETLLTQPTFEVVVPALERALRQVATIHRPMLHRRLLYWKRQLDEDNCSPSSDSDHELASATIAMLRWAQRMEPSRPWTEVLALCASRASVLAVPAFTELASTTTTSPQMLDAMADAVQVTFAEPWTKRITKQLDYRYEGDVKTAVVTDAFAFYARFAPHRMQAFAQTWLQHPSGMACSSIYHLLQASFWDNYDDTGGVLALLRRCAMDRAVKAIQNGRDAVEKEKEQENYARTGWHQNDDEEENDDDEYDDEVAREDTRPSVVLAFCVCGSNYLERSHRKRKSVCDLKTSRAKRSQNVAIE</sequence>
<gene>
    <name evidence="2" type="ORF">SPRG_01767</name>
</gene>
<protein>
    <submittedName>
        <fullName evidence="2">Uncharacterized protein</fullName>
    </submittedName>
</protein>
<dbReference type="OrthoDB" id="10691318at2759"/>
<feature type="compositionally biased region" description="Acidic residues" evidence="1">
    <location>
        <begin position="737"/>
        <end position="752"/>
    </location>
</feature>
<dbReference type="KEGG" id="spar:SPRG_01767"/>
<accession>A0A067D4E0</accession>
<dbReference type="GeneID" id="24124348"/>
<keyword evidence="3" id="KW-1185">Reference proteome</keyword>